<dbReference type="InterPro" id="IPR036866">
    <property type="entry name" value="RibonucZ/Hydroxyglut_hydro"/>
</dbReference>
<dbReference type="Proteomes" id="UP000034430">
    <property type="component" value="Unassembled WGS sequence"/>
</dbReference>
<dbReference type="InterPro" id="IPR052159">
    <property type="entry name" value="Competence_DNA_uptake"/>
</dbReference>
<sequence>MIQSGRKYGLFVFTFLLLLATIFLFYQDFKNSYRGLIFVMLDVDQGDSLFIESPTGTQILIDAGPPRKILSQLSRVMSPFDRTIDGIIITNPDQDHIGGFADVLKNYKVDMVFESGTLNDSKTFQNLKTEIKNKNIPDILAKKGMRLNIGGGAVIDVLFPDRDVFDWSPNDGSIVAKLTYGNTSVMLTGDATTETEKIILAGNSKDILSSTFLKVGHHGSRTSTGVSFVQAVAPTYALISDGKNNNYGHPHQDTLDTLASFGAKIFRTDLMGAIIMKSDGKKEVFSFYK</sequence>
<keyword evidence="1" id="KW-0812">Transmembrane</keyword>
<dbReference type="PANTHER" id="PTHR30619">
    <property type="entry name" value="DNA INTERNALIZATION/COMPETENCE PROTEIN COMEC/REC2"/>
    <property type="match status" value="1"/>
</dbReference>
<reference evidence="3 4" key="1">
    <citation type="journal article" date="2015" name="Nature">
        <title>rRNA introns, odd ribosomes, and small enigmatic genomes across a large radiation of phyla.</title>
        <authorList>
            <person name="Brown C.T."/>
            <person name="Hug L.A."/>
            <person name="Thomas B.C."/>
            <person name="Sharon I."/>
            <person name="Castelle C.J."/>
            <person name="Singh A."/>
            <person name="Wilkins M.J."/>
            <person name="Williams K.H."/>
            <person name="Banfield J.F."/>
        </authorList>
    </citation>
    <scope>NUCLEOTIDE SEQUENCE [LARGE SCALE GENOMIC DNA]</scope>
</reference>
<proteinExistence type="predicted"/>
<evidence type="ECO:0000313" key="4">
    <source>
        <dbReference type="Proteomes" id="UP000034430"/>
    </source>
</evidence>
<name>A0A0G0KEF0_9BACT</name>
<gene>
    <name evidence="3" type="ORF">US65_C0008G0003</name>
</gene>
<evidence type="ECO:0000313" key="3">
    <source>
        <dbReference type="EMBL" id="KKQ47544.1"/>
    </source>
</evidence>
<accession>A0A0G0KEF0</accession>
<dbReference type="EMBL" id="LBTU01000008">
    <property type="protein sequence ID" value="KKQ47544.1"/>
    <property type="molecule type" value="Genomic_DNA"/>
</dbReference>
<dbReference type="SUPFAM" id="SSF56281">
    <property type="entry name" value="Metallo-hydrolase/oxidoreductase"/>
    <property type="match status" value="1"/>
</dbReference>
<feature type="transmembrane region" description="Helical" evidence="1">
    <location>
        <begin position="7"/>
        <end position="26"/>
    </location>
</feature>
<evidence type="ECO:0000259" key="2">
    <source>
        <dbReference type="SMART" id="SM00849"/>
    </source>
</evidence>
<comment type="caution">
    <text evidence="3">The sequence shown here is derived from an EMBL/GenBank/DDBJ whole genome shotgun (WGS) entry which is preliminary data.</text>
</comment>
<evidence type="ECO:0000256" key="1">
    <source>
        <dbReference type="SAM" id="Phobius"/>
    </source>
</evidence>
<dbReference type="PANTHER" id="PTHR30619:SF1">
    <property type="entry name" value="RECOMBINATION PROTEIN 2"/>
    <property type="match status" value="1"/>
</dbReference>
<protein>
    <submittedName>
        <fullName evidence="3">Beta-lactamase domain protein</fullName>
    </submittedName>
</protein>
<dbReference type="CDD" id="cd07731">
    <property type="entry name" value="ComA-like_MBL-fold"/>
    <property type="match status" value="1"/>
</dbReference>
<dbReference type="Pfam" id="PF00753">
    <property type="entry name" value="Lactamase_B"/>
    <property type="match status" value="1"/>
</dbReference>
<dbReference type="InterPro" id="IPR001279">
    <property type="entry name" value="Metallo-B-lactamas"/>
</dbReference>
<keyword evidence="1" id="KW-1133">Transmembrane helix</keyword>
<feature type="domain" description="Metallo-beta-lactamase" evidence="2">
    <location>
        <begin position="45"/>
        <end position="243"/>
    </location>
</feature>
<keyword evidence="1" id="KW-0472">Membrane</keyword>
<organism evidence="3 4">
    <name type="scientific">Candidatus Yanofskybacteria bacterium GW2011_GWC2_37_9</name>
    <dbReference type="NCBI Taxonomy" id="1619028"/>
    <lineage>
        <taxon>Bacteria</taxon>
        <taxon>Candidatus Yanofskyibacteriota</taxon>
    </lineage>
</organism>
<dbReference type="SMART" id="SM00849">
    <property type="entry name" value="Lactamase_B"/>
    <property type="match status" value="1"/>
</dbReference>
<dbReference type="InterPro" id="IPR035681">
    <property type="entry name" value="ComA-like_MBL"/>
</dbReference>
<dbReference type="AlphaFoldDB" id="A0A0G0KEF0"/>
<dbReference type="Gene3D" id="3.60.15.10">
    <property type="entry name" value="Ribonuclease Z/Hydroxyacylglutathione hydrolase-like"/>
    <property type="match status" value="1"/>
</dbReference>